<accession>A0ABR2ZND0</accession>
<evidence type="ECO:0000313" key="2">
    <source>
        <dbReference type="Proteomes" id="UP001437256"/>
    </source>
</evidence>
<keyword evidence="2" id="KW-1185">Reference proteome</keyword>
<evidence type="ECO:0000313" key="1">
    <source>
        <dbReference type="EMBL" id="KAL0063150.1"/>
    </source>
</evidence>
<dbReference type="Proteomes" id="UP001437256">
    <property type="component" value="Unassembled WGS sequence"/>
</dbReference>
<dbReference type="Gene3D" id="2.60.120.260">
    <property type="entry name" value="Galactose-binding domain-like"/>
    <property type="match status" value="1"/>
</dbReference>
<organism evidence="1 2">
    <name type="scientific">Marasmius tenuissimus</name>
    <dbReference type="NCBI Taxonomy" id="585030"/>
    <lineage>
        <taxon>Eukaryota</taxon>
        <taxon>Fungi</taxon>
        <taxon>Dikarya</taxon>
        <taxon>Basidiomycota</taxon>
        <taxon>Agaricomycotina</taxon>
        <taxon>Agaricomycetes</taxon>
        <taxon>Agaricomycetidae</taxon>
        <taxon>Agaricales</taxon>
        <taxon>Marasmiineae</taxon>
        <taxon>Marasmiaceae</taxon>
        <taxon>Marasmius</taxon>
    </lineage>
</organism>
<sequence>MSRPSDIKYPRRIVVDDTDPRVIYDSGAWNFDTSTFGDCGVFGDPYNRTMSGMNSPKAGFTFHFEGDFIQMKGAKDNRKISRPSNSTFDSVDSLPKYTCQVDGFPVPAIGYRPLVYESTNNVLCEADRLSEGPHTLIMNITLDDPDTQIFWFDSIEYAYLEGADLSKEVVKIDGGDSISRIYHNQTGS</sequence>
<comment type="caution">
    <text evidence="1">The sequence shown here is derived from an EMBL/GenBank/DDBJ whole genome shotgun (WGS) entry which is preliminary data.</text>
</comment>
<name>A0ABR2ZND0_9AGAR</name>
<dbReference type="EMBL" id="JBBXMP010000087">
    <property type="protein sequence ID" value="KAL0063150.1"/>
    <property type="molecule type" value="Genomic_DNA"/>
</dbReference>
<gene>
    <name evidence="1" type="ORF">AAF712_009940</name>
</gene>
<protein>
    <submittedName>
        <fullName evidence="1">Uncharacterized protein</fullName>
    </submittedName>
</protein>
<proteinExistence type="predicted"/>
<reference evidence="1 2" key="1">
    <citation type="submission" date="2024-05" db="EMBL/GenBank/DDBJ databases">
        <title>A draft genome resource for the thread blight pathogen Marasmius tenuissimus strain MS-2.</title>
        <authorList>
            <person name="Yulfo-Soto G.E."/>
            <person name="Baruah I.K."/>
            <person name="Amoako-Attah I."/>
            <person name="Bukari Y."/>
            <person name="Meinhardt L.W."/>
            <person name="Bailey B.A."/>
            <person name="Cohen S.P."/>
        </authorList>
    </citation>
    <scope>NUCLEOTIDE SEQUENCE [LARGE SCALE GENOMIC DNA]</scope>
    <source>
        <strain evidence="1 2">MS-2</strain>
    </source>
</reference>